<protein>
    <submittedName>
        <fullName evidence="3">Uncharacterized protein</fullName>
    </submittedName>
</protein>
<keyword evidence="4" id="KW-1185">Reference proteome</keyword>
<keyword evidence="1" id="KW-0175">Coiled coil</keyword>
<evidence type="ECO:0000313" key="3">
    <source>
        <dbReference type="EMBL" id="MED6150051.1"/>
    </source>
</evidence>
<sequence>MAQFSTPRKHHYMGGPNSSAGGSLQLKTPEEAMELNELVANNQYMFTSDRSMKRGVMEVDTMDAILAQNKAIAQQLTNLNKKIEKLEVASMGTQGETSTTCGLCGGPHENHNCCLIREDQPLEQENYMGNQQRQPYQDPNANTYNPG</sequence>
<accession>A0ABU6TMQ4</accession>
<comment type="caution">
    <text evidence="3">The sequence shown here is derived from an EMBL/GenBank/DDBJ whole genome shotgun (WGS) entry which is preliminary data.</text>
</comment>
<dbReference type="Proteomes" id="UP001341840">
    <property type="component" value="Unassembled WGS sequence"/>
</dbReference>
<reference evidence="3 4" key="1">
    <citation type="journal article" date="2023" name="Plants (Basel)">
        <title>Bridging the Gap: Combining Genomics and Transcriptomics Approaches to Understand Stylosanthes scabra, an Orphan Legume from the Brazilian Caatinga.</title>
        <authorList>
            <person name="Ferreira-Neto J.R.C."/>
            <person name="da Silva M.D."/>
            <person name="Binneck E."/>
            <person name="de Melo N.F."/>
            <person name="da Silva R.H."/>
            <person name="de Melo A.L.T.M."/>
            <person name="Pandolfi V."/>
            <person name="Bustamante F.O."/>
            <person name="Brasileiro-Vidal A.C."/>
            <person name="Benko-Iseppon A.M."/>
        </authorList>
    </citation>
    <scope>NUCLEOTIDE SEQUENCE [LARGE SCALE GENOMIC DNA]</scope>
    <source>
        <tissue evidence="3">Leaves</tissue>
    </source>
</reference>
<proteinExistence type="predicted"/>
<dbReference type="EMBL" id="JASCZI010091355">
    <property type="protein sequence ID" value="MED6150051.1"/>
    <property type="molecule type" value="Genomic_DNA"/>
</dbReference>
<name>A0ABU6TMQ4_9FABA</name>
<feature type="region of interest" description="Disordered" evidence="2">
    <location>
        <begin position="1"/>
        <end position="24"/>
    </location>
</feature>
<gene>
    <name evidence="3" type="ORF">PIB30_068450</name>
</gene>
<feature type="coiled-coil region" evidence="1">
    <location>
        <begin position="62"/>
        <end position="89"/>
    </location>
</feature>
<evidence type="ECO:0000313" key="4">
    <source>
        <dbReference type="Proteomes" id="UP001341840"/>
    </source>
</evidence>
<evidence type="ECO:0000256" key="2">
    <source>
        <dbReference type="SAM" id="MobiDB-lite"/>
    </source>
</evidence>
<evidence type="ECO:0000256" key="1">
    <source>
        <dbReference type="SAM" id="Coils"/>
    </source>
</evidence>
<organism evidence="3 4">
    <name type="scientific">Stylosanthes scabra</name>
    <dbReference type="NCBI Taxonomy" id="79078"/>
    <lineage>
        <taxon>Eukaryota</taxon>
        <taxon>Viridiplantae</taxon>
        <taxon>Streptophyta</taxon>
        <taxon>Embryophyta</taxon>
        <taxon>Tracheophyta</taxon>
        <taxon>Spermatophyta</taxon>
        <taxon>Magnoliopsida</taxon>
        <taxon>eudicotyledons</taxon>
        <taxon>Gunneridae</taxon>
        <taxon>Pentapetalae</taxon>
        <taxon>rosids</taxon>
        <taxon>fabids</taxon>
        <taxon>Fabales</taxon>
        <taxon>Fabaceae</taxon>
        <taxon>Papilionoideae</taxon>
        <taxon>50 kb inversion clade</taxon>
        <taxon>dalbergioids sensu lato</taxon>
        <taxon>Dalbergieae</taxon>
        <taxon>Pterocarpus clade</taxon>
        <taxon>Stylosanthes</taxon>
    </lineage>
</organism>